<evidence type="ECO:0000256" key="5">
    <source>
        <dbReference type="ARBA" id="ARBA00023159"/>
    </source>
</evidence>
<evidence type="ECO:0000256" key="2">
    <source>
        <dbReference type="ARBA" id="ARBA00009851"/>
    </source>
</evidence>
<dbReference type="EMBL" id="JANEYF010000394">
    <property type="protein sequence ID" value="KAJ8970203.1"/>
    <property type="molecule type" value="Genomic_DNA"/>
</dbReference>
<name>A0AAV8ZUN5_9CUCU</name>
<dbReference type="GO" id="GO:0016592">
    <property type="term" value="C:mediator complex"/>
    <property type="evidence" value="ECO:0007669"/>
    <property type="project" value="InterPro"/>
</dbReference>
<keyword evidence="5" id="KW-0010">Activator</keyword>
<gene>
    <name evidence="10" type="ORF">NQ314_001350</name>
</gene>
<comment type="subcellular location">
    <subcellularLocation>
        <location evidence="1">Nucleus</location>
    </subcellularLocation>
</comment>
<proteinExistence type="inferred from homology"/>
<dbReference type="PANTHER" id="PTHR28314">
    <property type="entry name" value="MEDIATOR OF RNA POLYMERASE II TRANSCRIPTION SUBUNIT 29"/>
    <property type="match status" value="1"/>
</dbReference>
<dbReference type="Proteomes" id="UP001162156">
    <property type="component" value="Unassembled WGS sequence"/>
</dbReference>
<evidence type="ECO:0000256" key="7">
    <source>
        <dbReference type="ARBA" id="ARBA00023242"/>
    </source>
</evidence>
<evidence type="ECO:0000256" key="1">
    <source>
        <dbReference type="ARBA" id="ARBA00004123"/>
    </source>
</evidence>
<sequence length="123" mass="13645">MVLQNTIKTAAQTLNQNSQVDVGSQKGVDVQIPRFDKNLEEFYSICDQIELHLKTSIKCLTQQESSNRYLLLPVAPTRSESLSINDNTLTYPQFLATASAQVSYTKEIHDTLVAAAQNISPSD</sequence>
<dbReference type="InterPro" id="IPR021018">
    <property type="entry name" value="Mediator_Med29_met"/>
</dbReference>
<comment type="similarity">
    <text evidence="2">Belongs to the Mediator complex subunit 29 family.</text>
</comment>
<organism evidence="10 11">
    <name type="scientific">Rhamnusium bicolor</name>
    <dbReference type="NCBI Taxonomy" id="1586634"/>
    <lineage>
        <taxon>Eukaryota</taxon>
        <taxon>Metazoa</taxon>
        <taxon>Ecdysozoa</taxon>
        <taxon>Arthropoda</taxon>
        <taxon>Hexapoda</taxon>
        <taxon>Insecta</taxon>
        <taxon>Pterygota</taxon>
        <taxon>Neoptera</taxon>
        <taxon>Endopterygota</taxon>
        <taxon>Coleoptera</taxon>
        <taxon>Polyphaga</taxon>
        <taxon>Cucujiformia</taxon>
        <taxon>Chrysomeloidea</taxon>
        <taxon>Cerambycidae</taxon>
        <taxon>Lepturinae</taxon>
        <taxon>Rhagiini</taxon>
        <taxon>Rhamnusium</taxon>
    </lineage>
</organism>
<evidence type="ECO:0000313" key="11">
    <source>
        <dbReference type="Proteomes" id="UP001162156"/>
    </source>
</evidence>
<evidence type="ECO:0000256" key="9">
    <source>
        <dbReference type="ARBA" id="ARBA00031963"/>
    </source>
</evidence>
<keyword evidence="6" id="KW-0804">Transcription</keyword>
<dbReference type="PANTHER" id="PTHR28314:SF1">
    <property type="entry name" value="MEDIATOR OF RNA POLYMERASE II TRANSCRIPTION SUBUNIT 29"/>
    <property type="match status" value="1"/>
</dbReference>
<keyword evidence="7" id="KW-0539">Nucleus</keyword>
<accession>A0AAV8ZUN5</accession>
<dbReference type="Pfam" id="PF11568">
    <property type="entry name" value="Med29"/>
    <property type="match status" value="1"/>
</dbReference>
<dbReference type="GO" id="GO:0006357">
    <property type="term" value="P:regulation of transcription by RNA polymerase II"/>
    <property type="evidence" value="ECO:0007669"/>
    <property type="project" value="TreeGrafter"/>
</dbReference>
<evidence type="ECO:0000256" key="3">
    <source>
        <dbReference type="ARBA" id="ARBA00019684"/>
    </source>
</evidence>
<comment type="caution">
    <text evidence="10">The sequence shown here is derived from an EMBL/GenBank/DDBJ whole genome shotgun (WGS) entry which is preliminary data.</text>
</comment>
<keyword evidence="11" id="KW-1185">Reference proteome</keyword>
<evidence type="ECO:0000256" key="6">
    <source>
        <dbReference type="ARBA" id="ARBA00023163"/>
    </source>
</evidence>
<reference evidence="10" key="1">
    <citation type="journal article" date="2023" name="Insect Mol. Biol.">
        <title>Genome sequencing provides insights into the evolution of gene families encoding plant cell wall-degrading enzymes in longhorned beetles.</title>
        <authorList>
            <person name="Shin N.R."/>
            <person name="Okamura Y."/>
            <person name="Kirsch R."/>
            <person name="Pauchet Y."/>
        </authorList>
    </citation>
    <scope>NUCLEOTIDE SEQUENCE</scope>
    <source>
        <strain evidence="10">RBIC_L_NR</strain>
    </source>
</reference>
<protein>
    <recommendedName>
        <fullName evidence="3">Mediator of RNA polymerase II transcription subunit 29</fullName>
    </recommendedName>
    <alternativeName>
        <fullName evidence="9">Mediator complex subunit 29</fullName>
    </alternativeName>
    <alternativeName>
        <fullName evidence="8">Protein intersex</fullName>
    </alternativeName>
</protein>
<dbReference type="AlphaFoldDB" id="A0AAV8ZUN5"/>
<evidence type="ECO:0000313" key="10">
    <source>
        <dbReference type="EMBL" id="KAJ8970203.1"/>
    </source>
</evidence>
<evidence type="ECO:0000256" key="4">
    <source>
        <dbReference type="ARBA" id="ARBA00023015"/>
    </source>
</evidence>
<keyword evidence="4" id="KW-0805">Transcription regulation</keyword>
<evidence type="ECO:0000256" key="8">
    <source>
        <dbReference type="ARBA" id="ARBA00030916"/>
    </source>
</evidence>
<dbReference type="GO" id="GO:0003712">
    <property type="term" value="F:transcription coregulator activity"/>
    <property type="evidence" value="ECO:0007669"/>
    <property type="project" value="TreeGrafter"/>
</dbReference>